<dbReference type="EMBL" id="ML732778">
    <property type="protein sequence ID" value="KAB8276103.1"/>
    <property type="molecule type" value="Genomic_DNA"/>
</dbReference>
<proteinExistence type="predicted"/>
<feature type="region of interest" description="Disordered" evidence="1">
    <location>
        <begin position="1"/>
        <end position="25"/>
    </location>
</feature>
<feature type="compositionally biased region" description="Basic residues" evidence="1">
    <location>
        <begin position="1"/>
        <end position="12"/>
    </location>
</feature>
<feature type="compositionally biased region" description="Polar residues" evidence="1">
    <location>
        <begin position="15"/>
        <end position="25"/>
    </location>
</feature>
<name>A0A5N6JE72_9EURO</name>
<dbReference type="AlphaFoldDB" id="A0A5N6JE72"/>
<feature type="region of interest" description="Disordered" evidence="1">
    <location>
        <begin position="63"/>
        <end position="86"/>
    </location>
</feature>
<gene>
    <name evidence="2" type="ORF">BDV30DRAFT_206748</name>
</gene>
<evidence type="ECO:0000256" key="1">
    <source>
        <dbReference type="SAM" id="MobiDB-lite"/>
    </source>
</evidence>
<evidence type="ECO:0000313" key="2">
    <source>
        <dbReference type="EMBL" id="KAB8276103.1"/>
    </source>
</evidence>
<protein>
    <submittedName>
        <fullName evidence="2">Uncharacterized protein</fullName>
    </submittedName>
</protein>
<reference evidence="2 3" key="1">
    <citation type="submission" date="2019-04" db="EMBL/GenBank/DDBJ databases">
        <title>Fungal friends and foes A comparative genomics study of 23 Aspergillus species from section Flavi.</title>
        <authorList>
            <consortium name="DOE Joint Genome Institute"/>
            <person name="Kjaerbolling I."/>
            <person name="Vesth T.C."/>
            <person name="Frisvad J.C."/>
            <person name="Nybo J.L."/>
            <person name="Theobald S."/>
            <person name="Kildgaard S."/>
            <person name="Petersen T.I."/>
            <person name="Kuo A."/>
            <person name="Sato A."/>
            <person name="Lyhne E.K."/>
            <person name="Kogle M.E."/>
            <person name="Wiebenga A."/>
            <person name="Kun R.S."/>
            <person name="Lubbers R.J."/>
            <person name="Makela M.R."/>
            <person name="Barry K."/>
            <person name="Chovatia M."/>
            <person name="Clum A."/>
            <person name="Daum C."/>
            <person name="Haridas S."/>
            <person name="He G."/>
            <person name="LaButti K."/>
            <person name="Lipzen A."/>
            <person name="Mondo S."/>
            <person name="Pangilinan J."/>
            <person name="Riley R."/>
            <person name="Salamov A."/>
            <person name="Simmons B.A."/>
            <person name="Magnuson J.K."/>
            <person name="Henrissat B."/>
            <person name="Mortensen U.H."/>
            <person name="Larsen T.O."/>
            <person name="De vries R.P."/>
            <person name="Grigoriev I.V."/>
            <person name="Machida M."/>
            <person name="Baker S.E."/>
            <person name="Andersen M.R."/>
        </authorList>
    </citation>
    <scope>NUCLEOTIDE SEQUENCE [LARGE SCALE GENOMIC DNA]</scope>
    <source>
        <strain evidence="2 3">CBS 117635</strain>
    </source>
</reference>
<keyword evidence="3" id="KW-1185">Reference proteome</keyword>
<accession>A0A5N6JE72</accession>
<sequence>MALGHSHGRTPRAPHSSSTAARLRYTSSAGAGMSSIPSYAAGPLTLTESPGKTLTGYGMILPAERYSPNSTDKGTRRALPVGCGRG</sequence>
<organism evidence="2 3">
    <name type="scientific">Aspergillus minisclerotigenes</name>
    <dbReference type="NCBI Taxonomy" id="656917"/>
    <lineage>
        <taxon>Eukaryota</taxon>
        <taxon>Fungi</taxon>
        <taxon>Dikarya</taxon>
        <taxon>Ascomycota</taxon>
        <taxon>Pezizomycotina</taxon>
        <taxon>Eurotiomycetes</taxon>
        <taxon>Eurotiomycetidae</taxon>
        <taxon>Eurotiales</taxon>
        <taxon>Aspergillaceae</taxon>
        <taxon>Aspergillus</taxon>
        <taxon>Aspergillus subgen. Circumdati</taxon>
    </lineage>
</organism>
<evidence type="ECO:0000313" key="3">
    <source>
        <dbReference type="Proteomes" id="UP000326289"/>
    </source>
</evidence>
<dbReference type="Proteomes" id="UP000326289">
    <property type="component" value="Unassembled WGS sequence"/>
</dbReference>